<proteinExistence type="predicted"/>
<evidence type="ECO:0000256" key="2">
    <source>
        <dbReference type="SAM" id="Phobius"/>
    </source>
</evidence>
<evidence type="ECO:0000256" key="1">
    <source>
        <dbReference type="SAM" id="MobiDB-lite"/>
    </source>
</evidence>
<dbReference type="InterPro" id="IPR052894">
    <property type="entry name" value="AsmA-related"/>
</dbReference>
<accession>A0ABV7FWJ8</accession>
<feature type="region of interest" description="Disordered" evidence="1">
    <location>
        <begin position="335"/>
        <end position="357"/>
    </location>
</feature>
<dbReference type="PANTHER" id="PTHR30441:SF9">
    <property type="entry name" value="ASMA FAMILY PROTEIN YHJG"/>
    <property type="match status" value="1"/>
</dbReference>
<protein>
    <submittedName>
        <fullName evidence="4">AsmA family protein</fullName>
    </submittedName>
</protein>
<feature type="domain" description="AsmA" evidence="3">
    <location>
        <begin position="13"/>
        <end position="161"/>
    </location>
</feature>
<feature type="transmembrane region" description="Helical" evidence="2">
    <location>
        <begin position="9"/>
        <end position="32"/>
    </location>
</feature>
<dbReference type="Pfam" id="PF05170">
    <property type="entry name" value="AsmA"/>
    <property type="match status" value="2"/>
</dbReference>
<dbReference type="PANTHER" id="PTHR30441">
    <property type="entry name" value="DUF748 DOMAIN-CONTAINING PROTEIN"/>
    <property type="match status" value="1"/>
</dbReference>
<keyword evidence="2" id="KW-1133">Transmembrane helix</keyword>
<evidence type="ECO:0000259" key="3">
    <source>
        <dbReference type="Pfam" id="PF05170"/>
    </source>
</evidence>
<organism evidence="4 5">
    <name type="scientific">Teichococcus globiformis</name>
    <dbReference type="NCBI Taxonomy" id="2307229"/>
    <lineage>
        <taxon>Bacteria</taxon>
        <taxon>Pseudomonadati</taxon>
        <taxon>Pseudomonadota</taxon>
        <taxon>Alphaproteobacteria</taxon>
        <taxon>Acetobacterales</taxon>
        <taxon>Roseomonadaceae</taxon>
        <taxon>Roseomonas</taxon>
    </lineage>
</organism>
<name>A0ABV7FWJ8_9PROT</name>
<evidence type="ECO:0000313" key="5">
    <source>
        <dbReference type="Proteomes" id="UP001595593"/>
    </source>
</evidence>
<dbReference type="EMBL" id="JBHRTN010000003">
    <property type="protein sequence ID" value="MFC3123636.1"/>
    <property type="molecule type" value="Genomic_DNA"/>
</dbReference>
<keyword evidence="2" id="KW-0812">Transmembrane</keyword>
<evidence type="ECO:0000313" key="4">
    <source>
        <dbReference type="EMBL" id="MFC3123636.1"/>
    </source>
</evidence>
<keyword evidence="2" id="KW-0472">Membrane</keyword>
<feature type="domain" description="AsmA" evidence="3">
    <location>
        <begin position="192"/>
        <end position="533"/>
    </location>
</feature>
<reference evidence="5" key="1">
    <citation type="journal article" date="2019" name="Int. J. Syst. Evol. Microbiol.">
        <title>The Global Catalogue of Microorganisms (GCM) 10K type strain sequencing project: providing services to taxonomists for standard genome sequencing and annotation.</title>
        <authorList>
            <consortium name="The Broad Institute Genomics Platform"/>
            <consortium name="The Broad Institute Genome Sequencing Center for Infectious Disease"/>
            <person name="Wu L."/>
            <person name="Ma J."/>
        </authorList>
    </citation>
    <scope>NUCLEOTIDE SEQUENCE [LARGE SCALE GENOMIC DNA]</scope>
    <source>
        <strain evidence="5">KCTC 52094</strain>
    </source>
</reference>
<gene>
    <name evidence="4" type="ORF">ACFOD4_01070</name>
</gene>
<dbReference type="Proteomes" id="UP001595593">
    <property type="component" value="Unassembled WGS sequence"/>
</dbReference>
<comment type="caution">
    <text evidence="4">The sequence shown here is derived from an EMBL/GenBank/DDBJ whole genome shotgun (WGS) entry which is preliminary data.</text>
</comment>
<dbReference type="InterPro" id="IPR007844">
    <property type="entry name" value="AsmA"/>
</dbReference>
<sequence length="636" mass="68141">MASHRARRVILWTALPVLALVLLVAFWSWAWFIPLIERQASAALGRPVTIGELDVDFGGVTRISLGDVRVANPEGYSEEPPLAAIPRLSVDVSVWDFIRTRRLIIPEITLDRPAVNLIARAEGDNNYTFGGGKTETPAEPQQDAEPFLEIGALRVREGQVQARLAPLRADMRLLVNTREAEGQSPSLHVAADGTYAAQPIRGTLEGGAVLSLRDPNNPWPVKLDLANGPTRVAAEGTVRDPLRFAGADIRLDFSGPDARLLTPLTGVPIPQTPAYRLRGQLDYADGAVRFTNLRGELGRSDIAGDIAVTPRQPRPVVNAALRSRRVDLGDLAGFIGQAPEGRPESRGSRNRVLPDTPVDLPRLQAADIHLIYDAAQIRGQAMPLDDMHAKLDIVDGAIALHPLRFGVGRGRIEGEFDFAPAKEGGLSAKGQVNFQRVDLSRLMGVTPLGEGQGAIGGSARIETRGRSLAEMLGRGDGALTLGMAGGNLSALLVDISGLQLGNAILSALGLPTRTKVQCFVADMALQRGVVRSKTLLIDTDSSIISGRGDIDLRNERLDYALRTESKHFTVGSLPTDILIGGTFSNPNVRPEMLELGARGGAAIGLGIIALPLAILPTIQLGVGEDNRCEELVRRAR</sequence>
<dbReference type="RefSeq" id="WP_379592709.1">
    <property type="nucleotide sequence ID" value="NZ_JBHRTN010000003.1"/>
</dbReference>
<keyword evidence="5" id="KW-1185">Reference proteome</keyword>